<feature type="transmembrane region" description="Helical" evidence="7">
    <location>
        <begin position="445"/>
        <end position="463"/>
    </location>
</feature>
<feature type="transmembrane region" description="Helical" evidence="7">
    <location>
        <begin position="567"/>
        <end position="587"/>
    </location>
</feature>
<keyword evidence="6 7" id="KW-0472">Membrane</keyword>
<feature type="domain" description="RCK C-terminal" evidence="8">
    <location>
        <begin position="295"/>
        <end position="381"/>
    </location>
</feature>
<evidence type="ECO:0000256" key="5">
    <source>
        <dbReference type="ARBA" id="ARBA00022989"/>
    </source>
</evidence>
<dbReference type="GO" id="GO:0005886">
    <property type="term" value="C:plasma membrane"/>
    <property type="evidence" value="ECO:0007669"/>
    <property type="project" value="TreeGrafter"/>
</dbReference>
<dbReference type="InterPro" id="IPR051679">
    <property type="entry name" value="DASS-Related_Transporters"/>
</dbReference>
<keyword evidence="2" id="KW-0813">Transport</keyword>
<organism evidence="9 10">
    <name type="scientific">Sinobacterium caligoides</name>
    <dbReference type="NCBI Taxonomy" id="933926"/>
    <lineage>
        <taxon>Bacteria</taxon>
        <taxon>Pseudomonadati</taxon>
        <taxon>Pseudomonadota</taxon>
        <taxon>Gammaproteobacteria</taxon>
        <taxon>Cellvibrionales</taxon>
        <taxon>Spongiibacteraceae</taxon>
        <taxon>Sinobacterium</taxon>
    </lineage>
</organism>
<evidence type="ECO:0000259" key="8">
    <source>
        <dbReference type="PROSITE" id="PS51202"/>
    </source>
</evidence>
<dbReference type="InterPro" id="IPR006037">
    <property type="entry name" value="RCK_C"/>
</dbReference>
<feature type="transmembrane region" description="Helical" evidence="7">
    <location>
        <begin position="139"/>
        <end position="158"/>
    </location>
</feature>
<dbReference type="InterPro" id="IPR004680">
    <property type="entry name" value="Cit_transptr-like_dom"/>
</dbReference>
<evidence type="ECO:0000256" key="6">
    <source>
        <dbReference type="ARBA" id="ARBA00023136"/>
    </source>
</evidence>
<reference evidence="9 10" key="1">
    <citation type="submission" date="2018-11" db="EMBL/GenBank/DDBJ databases">
        <title>Genomic Encyclopedia of Type Strains, Phase IV (KMG-IV): sequencing the most valuable type-strain genomes for metagenomic binning, comparative biology and taxonomic classification.</title>
        <authorList>
            <person name="Goeker M."/>
        </authorList>
    </citation>
    <scope>NUCLEOTIDE SEQUENCE [LARGE SCALE GENOMIC DNA]</scope>
    <source>
        <strain evidence="9 10">DSM 100316</strain>
    </source>
</reference>
<keyword evidence="10" id="KW-1185">Reference proteome</keyword>
<comment type="caution">
    <text evidence="9">The sequence shown here is derived from an EMBL/GenBank/DDBJ whole genome shotgun (WGS) entry which is preliminary data.</text>
</comment>
<dbReference type="AlphaFoldDB" id="A0A3N2DZ80"/>
<dbReference type="RefSeq" id="WP_123711066.1">
    <property type="nucleotide sequence ID" value="NZ_RKHR01000003.1"/>
</dbReference>
<dbReference type="PROSITE" id="PS01271">
    <property type="entry name" value="NA_SULFATE"/>
    <property type="match status" value="1"/>
</dbReference>
<dbReference type="FunFam" id="3.30.70.1450:FF:000009">
    <property type="entry name" value="SLC13 family permease"/>
    <property type="match status" value="1"/>
</dbReference>
<dbReference type="Pfam" id="PF03600">
    <property type="entry name" value="CitMHS"/>
    <property type="match status" value="1"/>
</dbReference>
<feature type="transmembrane region" description="Helical" evidence="7">
    <location>
        <begin position="6"/>
        <end position="22"/>
    </location>
</feature>
<evidence type="ECO:0000256" key="2">
    <source>
        <dbReference type="ARBA" id="ARBA00022448"/>
    </source>
</evidence>
<feature type="domain" description="RCK C-terminal" evidence="8">
    <location>
        <begin position="206"/>
        <end position="290"/>
    </location>
</feature>
<dbReference type="PROSITE" id="PS51202">
    <property type="entry name" value="RCK_C"/>
    <property type="match status" value="2"/>
</dbReference>
<name>A0A3N2DZ80_9GAMM</name>
<comment type="subcellular location">
    <subcellularLocation>
        <location evidence="1">Membrane</location>
        <topology evidence="1">Multi-pass membrane protein</topology>
    </subcellularLocation>
</comment>
<keyword evidence="4" id="KW-0677">Repeat</keyword>
<dbReference type="PANTHER" id="PTHR43652:SF2">
    <property type="entry name" value="BASIC AMINO ACID ANTIPORTER YFCC-RELATED"/>
    <property type="match status" value="1"/>
</dbReference>
<dbReference type="PANTHER" id="PTHR43652">
    <property type="entry name" value="BASIC AMINO ACID ANTIPORTER YFCC-RELATED"/>
    <property type="match status" value="1"/>
</dbReference>
<evidence type="ECO:0000313" key="9">
    <source>
        <dbReference type="EMBL" id="ROS05124.1"/>
    </source>
</evidence>
<protein>
    <submittedName>
        <fullName evidence="9">Di/tricarboxylate transporter</fullName>
    </submittedName>
</protein>
<sequence length="589" mass="62530">MAFDAWLTLLIVAVTFILLALSSITADGILVSAVACLVAFGVIDIPTALQGLSNEGVATVGVLYIVARGLSQSGAVAWMSQGVLGRPRSTMTAQLRLMLPVAAVSSVLNNTPVVAMMVPAVSDWARRNKLSVSQLMMPLSFAAITGGLCTLVGTSTNLVLNDMFNRYQADVRLSLFEIAWVGVPCVLVMAAYVVIFSRRLLPNKSGFTAKLEGGREYVVEMVVEPFSPLAGLSIEKAGLRHLPGLFLVEIVRNNRVMPAVASSEVLYAGDRLVFAGDVEAVVDLKRIHGLRSGEEQVFKLDDVQDGRCLIEVVISANNPLVGESVRDGRFRTRYTAAIIAITREGEKVKGRLGDVELRAGDNLLLEAADDFVEQYAYAKDFLLVSRVANSEPLRHGKRWWAISILLAMVVAVSGFGVSMLGAAVLASFAMVMTGCLSTFEARSSIDFQVLMVIAASIALGAGVQQSGLATHVASSLFSVVSGSAYLSLAAIFLLTAGFSALISNVAAAVLLFPVAVALSETLGVSVTPFVITLMVAASTCFATPIGYQTNLMVYGPGGYKFVDFLRMGGPLTFLVGVLTVLIAPLVWPF</sequence>
<dbReference type="Pfam" id="PF02080">
    <property type="entry name" value="TrkA_C"/>
    <property type="match status" value="2"/>
</dbReference>
<accession>A0A3N2DZ80</accession>
<dbReference type="InterPro" id="IPR036721">
    <property type="entry name" value="RCK_C_sf"/>
</dbReference>
<evidence type="ECO:0000256" key="3">
    <source>
        <dbReference type="ARBA" id="ARBA00022692"/>
    </source>
</evidence>
<evidence type="ECO:0000256" key="7">
    <source>
        <dbReference type="SAM" id="Phobius"/>
    </source>
</evidence>
<dbReference type="EMBL" id="RKHR01000003">
    <property type="protein sequence ID" value="ROS05124.1"/>
    <property type="molecule type" value="Genomic_DNA"/>
</dbReference>
<feature type="transmembrane region" description="Helical" evidence="7">
    <location>
        <begin position="178"/>
        <end position="196"/>
    </location>
</feature>
<evidence type="ECO:0000313" key="10">
    <source>
        <dbReference type="Proteomes" id="UP000275394"/>
    </source>
</evidence>
<feature type="transmembrane region" description="Helical" evidence="7">
    <location>
        <begin position="399"/>
        <end position="425"/>
    </location>
</feature>
<proteinExistence type="predicted"/>
<gene>
    <name evidence="9" type="ORF">EDC56_0653</name>
</gene>
<dbReference type="OrthoDB" id="9809303at2"/>
<feature type="transmembrane region" description="Helical" evidence="7">
    <location>
        <begin position="500"/>
        <end position="519"/>
    </location>
</feature>
<dbReference type="Proteomes" id="UP000275394">
    <property type="component" value="Unassembled WGS sequence"/>
</dbReference>
<keyword evidence="3 7" id="KW-0812">Transmembrane</keyword>
<evidence type="ECO:0000256" key="1">
    <source>
        <dbReference type="ARBA" id="ARBA00004141"/>
    </source>
</evidence>
<feature type="transmembrane region" description="Helical" evidence="7">
    <location>
        <begin position="29"/>
        <end position="49"/>
    </location>
</feature>
<dbReference type="GO" id="GO:0006813">
    <property type="term" value="P:potassium ion transport"/>
    <property type="evidence" value="ECO:0007669"/>
    <property type="project" value="InterPro"/>
</dbReference>
<feature type="transmembrane region" description="Helical" evidence="7">
    <location>
        <begin position="526"/>
        <end position="547"/>
    </location>
</feature>
<dbReference type="GO" id="GO:0008324">
    <property type="term" value="F:monoatomic cation transmembrane transporter activity"/>
    <property type="evidence" value="ECO:0007669"/>
    <property type="project" value="InterPro"/>
</dbReference>
<feature type="transmembrane region" description="Helical" evidence="7">
    <location>
        <begin position="97"/>
        <end position="118"/>
    </location>
</feature>
<dbReference type="SUPFAM" id="SSF116726">
    <property type="entry name" value="TrkA C-terminal domain-like"/>
    <property type="match status" value="2"/>
</dbReference>
<keyword evidence="5 7" id="KW-1133">Transmembrane helix</keyword>
<dbReference type="InterPro" id="IPR031312">
    <property type="entry name" value="Na/sul_symport_CS"/>
</dbReference>
<evidence type="ECO:0000256" key="4">
    <source>
        <dbReference type="ARBA" id="ARBA00022737"/>
    </source>
</evidence>
<dbReference type="Gene3D" id="3.30.70.1450">
    <property type="entry name" value="Regulator of K+ conductance, C-terminal domain"/>
    <property type="match status" value="2"/>
</dbReference>